<dbReference type="Proteomes" id="UP000475117">
    <property type="component" value="Chromosome"/>
</dbReference>
<gene>
    <name evidence="2" type="primary">dgt</name>
    <name evidence="2" type="ORF">G3M56_013220</name>
</gene>
<dbReference type="NCBIfam" id="TIGR01353">
    <property type="entry name" value="dGTP_triPase"/>
    <property type="match status" value="1"/>
</dbReference>
<evidence type="ECO:0000313" key="2">
    <source>
        <dbReference type="EMBL" id="QQL44822.1"/>
    </source>
</evidence>
<dbReference type="GO" id="GO:0006203">
    <property type="term" value="P:dGTP catabolic process"/>
    <property type="evidence" value="ECO:0007669"/>
    <property type="project" value="TreeGrafter"/>
</dbReference>
<dbReference type="Gene3D" id="1.10.3210.10">
    <property type="entry name" value="Hypothetical protein af1432"/>
    <property type="match status" value="1"/>
</dbReference>
<dbReference type="PROSITE" id="PS51831">
    <property type="entry name" value="HD"/>
    <property type="match status" value="1"/>
</dbReference>
<evidence type="ECO:0000256" key="1">
    <source>
        <dbReference type="ARBA" id="ARBA00022801"/>
    </source>
</evidence>
<proteinExistence type="predicted"/>
<dbReference type="EMBL" id="CP066776">
    <property type="protein sequence ID" value="QQL44822.1"/>
    <property type="molecule type" value="Genomic_DNA"/>
</dbReference>
<dbReference type="GO" id="GO:0008832">
    <property type="term" value="F:dGTPase activity"/>
    <property type="evidence" value="ECO:0007669"/>
    <property type="project" value="TreeGrafter"/>
</dbReference>
<dbReference type="InterPro" id="IPR006674">
    <property type="entry name" value="HD_domain"/>
</dbReference>
<dbReference type="SUPFAM" id="SSF109604">
    <property type="entry name" value="HD-domain/PDEase-like"/>
    <property type="match status" value="1"/>
</dbReference>
<dbReference type="Pfam" id="PF13286">
    <property type="entry name" value="HD_assoc"/>
    <property type="match status" value="1"/>
</dbReference>
<dbReference type="AlphaFoldDB" id="A0A6B3L813"/>
<evidence type="ECO:0000313" key="3">
    <source>
        <dbReference type="Proteomes" id="UP000475117"/>
    </source>
</evidence>
<dbReference type="PANTHER" id="PTHR11373:SF32">
    <property type="entry name" value="DEOXYGUANOSINETRIPHOSPHATE TRIPHOSPHOHYDROLASE"/>
    <property type="match status" value="1"/>
</dbReference>
<keyword evidence="1 2" id="KW-0378">Hydrolase</keyword>
<sequence length="426" mass="48216">MNNRFYSPFDYETDAGNGKRPDDFRSPFEVDRDRILHTSAFRRLQSKTQVFLSGEYDFYRTRLTHSLEVAQIGRAIAKYLQRHDAHLSADYFIDGDLVEAVCLSHDLGHPPFGHAGENTLNRVMSDYGGFEGNAQTLRLMTDTIYGHKRGMQPTRAFMDGVLKYKSLYTEMRSLNGGKPPKNHFLYDHQCDKLDFVFGGRDFPVELTPGKMRNGFKSIECQIMDWADDTAYSLNDIVDSIQAGFLNGDRIRAWAEASALDEAQSAHVDGLLKAISDGKVEGAMGRKIGQFVQATRLEEDVNFMSGETNRYRYRLVIDPAVVAESALYKKLAYELVFTSHQLKQLEFKGDRMLVSLFEAFVGEYVEEEKPSFQLLPPEIAALVSVQETKPAKVRVICDFLASMTDSAAARTYRRLHDPTFGSIVDLV</sequence>
<dbReference type="Pfam" id="PF01966">
    <property type="entry name" value="HD"/>
    <property type="match status" value="1"/>
</dbReference>
<organism evidence="2 3">
    <name type="scientific">Sulfuriroseicoccus oceanibius</name>
    <dbReference type="NCBI Taxonomy" id="2707525"/>
    <lineage>
        <taxon>Bacteria</taxon>
        <taxon>Pseudomonadati</taxon>
        <taxon>Verrucomicrobiota</taxon>
        <taxon>Verrucomicrobiia</taxon>
        <taxon>Verrucomicrobiales</taxon>
        <taxon>Verrucomicrobiaceae</taxon>
        <taxon>Sulfuriroseicoccus</taxon>
    </lineage>
</organism>
<name>A0A6B3L813_9BACT</name>
<dbReference type="InterPro" id="IPR006261">
    <property type="entry name" value="dGTPase"/>
</dbReference>
<dbReference type="SMART" id="SM00471">
    <property type="entry name" value="HDc"/>
    <property type="match status" value="1"/>
</dbReference>
<protein>
    <submittedName>
        <fullName evidence="2">DNTP triphosphohydrolase</fullName>
    </submittedName>
</protein>
<dbReference type="KEGG" id="soa:G3M56_013220"/>
<dbReference type="PANTHER" id="PTHR11373">
    <property type="entry name" value="DEOXYNUCLEOSIDE TRIPHOSPHATE TRIPHOSPHOHYDROLASE"/>
    <property type="match status" value="1"/>
</dbReference>
<dbReference type="RefSeq" id="WP_164365238.1">
    <property type="nucleotide sequence ID" value="NZ_CP066776.1"/>
</dbReference>
<reference evidence="2 3" key="1">
    <citation type="submission" date="2020-12" db="EMBL/GenBank/DDBJ databases">
        <title>Sulforoseuscoccus oceanibium gen. nov., sp. nov., a representative of the phylum Verrucomicrobia with special cytoplasmic membrane, and proposal of Sulforoseuscoccusaceae fam. nov.</title>
        <authorList>
            <person name="Xi F."/>
        </authorList>
    </citation>
    <scope>NUCLEOTIDE SEQUENCE [LARGE SCALE GENOMIC DNA]</scope>
    <source>
        <strain evidence="2 3">T37</strain>
    </source>
</reference>
<dbReference type="InterPro" id="IPR026875">
    <property type="entry name" value="PHydrolase_assoc_dom"/>
</dbReference>
<accession>A0A6B3L813</accession>
<dbReference type="InterPro" id="IPR050135">
    <property type="entry name" value="dGTPase-like"/>
</dbReference>
<keyword evidence="3" id="KW-1185">Reference proteome</keyword>
<dbReference type="InterPro" id="IPR003607">
    <property type="entry name" value="HD/PDEase_dom"/>
</dbReference>
<dbReference type="CDD" id="cd00077">
    <property type="entry name" value="HDc"/>
    <property type="match status" value="1"/>
</dbReference>